<comment type="caution">
    <text evidence="5">The sequence shown here is derived from an EMBL/GenBank/DDBJ whole genome shotgun (WGS) entry which is preliminary data.</text>
</comment>
<dbReference type="PANTHER" id="PTHR43712">
    <property type="entry name" value="PUTATIVE (AFU_ORTHOLOGUE AFUA_4G14580)-RELATED"/>
    <property type="match status" value="1"/>
</dbReference>
<name>A0A9P5D4F6_9HYPO</name>
<dbReference type="Pfam" id="PF00891">
    <property type="entry name" value="Methyltransf_2"/>
    <property type="match status" value="1"/>
</dbReference>
<gene>
    <name evidence="5" type="ORF">GMORB2_1248</name>
</gene>
<evidence type="ECO:0000256" key="1">
    <source>
        <dbReference type="ARBA" id="ARBA00022603"/>
    </source>
</evidence>
<evidence type="ECO:0000313" key="6">
    <source>
        <dbReference type="Proteomes" id="UP000749293"/>
    </source>
</evidence>
<evidence type="ECO:0000256" key="2">
    <source>
        <dbReference type="ARBA" id="ARBA00022679"/>
    </source>
</evidence>
<dbReference type="Gene3D" id="1.10.10.10">
    <property type="entry name" value="Winged helix-like DNA-binding domain superfamily/Winged helix DNA-binding domain"/>
    <property type="match status" value="1"/>
</dbReference>
<dbReference type="SUPFAM" id="SSF53335">
    <property type="entry name" value="S-adenosyl-L-methionine-dependent methyltransferases"/>
    <property type="match status" value="1"/>
</dbReference>
<keyword evidence="1" id="KW-0489">Methyltransferase</keyword>
<dbReference type="EMBL" id="JAANYQ010000002">
    <property type="protein sequence ID" value="KAF4126002.1"/>
    <property type="molecule type" value="Genomic_DNA"/>
</dbReference>
<dbReference type="AlphaFoldDB" id="A0A9P5D4F6"/>
<dbReference type="Proteomes" id="UP000749293">
    <property type="component" value="Unassembled WGS sequence"/>
</dbReference>
<sequence length="414" mass="46383">MSSKVDISDAVRPNNLDGVPDLIESITAMAKDLKPDDSETRHRLFIKARDLALSLQTPRETMLEHQMADPGLIAAINVGVDIGLWKYMVRNGPDKPQKVSTLANVVKVDPVLLGRLMRHVCAMGHLIETDEDEYRLTPFSKALSLDIIGDGYLSLIGGMGRSPIEFYKFLRNTNWKNPTDSAHTAMHASYNTDLANCFEYLRSVGLGPQINNHMGGKRQGRVPWMHPSIYPVEKTLFEGMDTAADAPLVVDVGGGLGHDLNDFKKFYPNHPGKLILQDLEVVLDDVKDIDPSIQVMPHDFLTEQPVKGARAYFMQCIMHDWPDDVCVKILGQLAKAMKPGYSKILIFEVVLPRRNAYWEATSYDILMMTQFSALERTEDNWYKLIEGSGLGLKITKLWSSGLSDVENLIEVELV</sequence>
<protein>
    <submittedName>
        <fullName evidence="5">O-methyltransferase</fullName>
    </submittedName>
</protein>
<evidence type="ECO:0000259" key="4">
    <source>
        <dbReference type="Pfam" id="PF00891"/>
    </source>
</evidence>
<dbReference type="GO" id="GO:0032259">
    <property type="term" value="P:methylation"/>
    <property type="evidence" value="ECO:0007669"/>
    <property type="project" value="UniProtKB-KW"/>
</dbReference>
<keyword evidence="3" id="KW-0949">S-adenosyl-L-methionine</keyword>
<evidence type="ECO:0000256" key="3">
    <source>
        <dbReference type="ARBA" id="ARBA00022691"/>
    </source>
</evidence>
<proteinExistence type="predicted"/>
<dbReference type="PANTHER" id="PTHR43712:SF17">
    <property type="entry name" value="O-METHYLTRANSFERASE"/>
    <property type="match status" value="1"/>
</dbReference>
<dbReference type="InterPro" id="IPR036390">
    <property type="entry name" value="WH_DNA-bd_sf"/>
</dbReference>
<dbReference type="InterPro" id="IPR016461">
    <property type="entry name" value="COMT-like"/>
</dbReference>
<dbReference type="InterPro" id="IPR029063">
    <property type="entry name" value="SAM-dependent_MTases_sf"/>
</dbReference>
<dbReference type="GO" id="GO:0008171">
    <property type="term" value="F:O-methyltransferase activity"/>
    <property type="evidence" value="ECO:0007669"/>
    <property type="project" value="InterPro"/>
</dbReference>
<dbReference type="InterPro" id="IPR001077">
    <property type="entry name" value="COMT_C"/>
</dbReference>
<dbReference type="RefSeq" id="XP_035324654.1">
    <property type="nucleotide sequence ID" value="XM_035463230.1"/>
</dbReference>
<dbReference type="GeneID" id="55967478"/>
<keyword evidence="2" id="KW-0808">Transferase</keyword>
<keyword evidence="6" id="KW-1185">Reference proteome</keyword>
<dbReference type="OrthoDB" id="3340390at2759"/>
<reference evidence="5" key="1">
    <citation type="submission" date="2020-03" db="EMBL/GenBank/DDBJ databases">
        <title>Site-based positive gene gene selection in Geosmithia morbida across the United States reveals a broad range of putative effectors and factors for local host and environmental adapation.</title>
        <authorList>
            <person name="Onufrak A."/>
            <person name="Murdoch R.W."/>
            <person name="Gazis R."/>
            <person name="Huff M."/>
            <person name="Staton M."/>
            <person name="Klingeman W."/>
            <person name="Hadziabdic D."/>
        </authorList>
    </citation>
    <scope>NUCLEOTIDE SEQUENCE</scope>
    <source>
        <strain evidence="5">1262</strain>
    </source>
</reference>
<dbReference type="SUPFAM" id="SSF46785">
    <property type="entry name" value="Winged helix' DNA-binding domain"/>
    <property type="match status" value="1"/>
</dbReference>
<feature type="domain" description="O-methyltransferase C-terminal" evidence="4">
    <location>
        <begin position="246"/>
        <end position="389"/>
    </location>
</feature>
<organism evidence="5 6">
    <name type="scientific">Geosmithia morbida</name>
    <dbReference type="NCBI Taxonomy" id="1094350"/>
    <lineage>
        <taxon>Eukaryota</taxon>
        <taxon>Fungi</taxon>
        <taxon>Dikarya</taxon>
        <taxon>Ascomycota</taxon>
        <taxon>Pezizomycotina</taxon>
        <taxon>Sordariomycetes</taxon>
        <taxon>Hypocreomycetidae</taxon>
        <taxon>Hypocreales</taxon>
        <taxon>Bionectriaceae</taxon>
        <taxon>Geosmithia</taxon>
    </lineage>
</organism>
<dbReference type="PROSITE" id="PS51683">
    <property type="entry name" value="SAM_OMT_II"/>
    <property type="match status" value="1"/>
</dbReference>
<dbReference type="Gene3D" id="3.40.50.150">
    <property type="entry name" value="Vaccinia Virus protein VP39"/>
    <property type="match status" value="1"/>
</dbReference>
<accession>A0A9P5D4F6</accession>
<dbReference type="InterPro" id="IPR036388">
    <property type="entry name" value="WH-like_DNA-bd_sf"/>
</dbReference>
<evidence type="ECO:0000313" key="5">
    <source>
        <dbReference type="EMBL" id="KAF4126002.1"/>
    </source>
</evidence>